<keyword evidence="1" id="KW-0472">Membrane</keyword>
<dbReference type="Proteomes" id="UP000809621">
    <property type="component" value="Unassembled WGS sequence"/>
</dbReference>
<proteinExistence type="predicted"/>
<dbReference type="RefSeq" id="WP_205157457.1">
    <property type="nucleotide sequence ID" value="NZ_JAFEUM010000002.1"/>
</dbReference>
<keyword evidence="4" id="KW-1185">Reference proteome</keyword>
<name>A0ABS2HFI1_9VIBR</name>
<protein>
    <submittedName>
        <fullName evidence="3">BatD family protein</fullName>
    </submittedName>
</protein>
<evidence type="ECO:0000313" key="3">
    <source>
        <dbReference type="EMBL" id="MBM7035829.1"/>
    </source>
</evidence>
<evidence type="ECO:0000256" key="1">
    <source>
        <dbReference type="SAM" id="Phobius"/>
    </source>
</evidence>
<feature type="transmembrane region" description="Helical" evidence="1">
    <location>
        <begin position="311"/>
        <end position="330"/>
    </location>
</feature>
<evidence type="ECO:0000313" key="4">
    <source>
        <dbReference type="Proteomes" id="UP000809621"/>
    </source>
</evidence>
<accession>A0ABS2HFI1</accession>
<gene>
    <name evidence="3" type="ORF">JQC93_05360</name>
</gene>
<evidence type="ECO:0000256" key="2">
    <source>
        <dbReference type="SAM" id="SignalP"/>
    </source>
</evidence>
<reference evidence="3 4" key="1">
    <citation type="submission" date="2021-02" db="EMBL/GenBank/DDBJ databases">
        <authorList>
            <person name="Park J.-S."/>
        </authorList>
    </citation>
    <scope>NUCLEOTIDE SEQUENCE [LARGE SCALE GENOMIC DNA]</scope>
    <source>
        <strain evidence="3 4">188UL20-2</strain>
    </source>
</reference>
<feature type="chain" id="PRO_5045127069" evidence="2">
    <location>
        <begin position="28"/>
        <end position="422"/>
    </location>
</feature>
<feature type="signal peptide" evidence="2">
    <location>
        <begin position="1"/>
        <end position="27"/>
    </location>
</feature>
<comment type="caution">
    <text evidence="3">The sequence shown here is derived from an EMBL/GenBank/DDBJ whole genome shotgun (WGS) entry which is preliminary data.</text>
</comment>
<keyword evidence="1" id="KW-1133">Transmembrane helix</keyword>
<dbReference type="EMBL" id="JAFEUM010000002">
    <property type="protein sequence ID" value="MBM7035829.1"/>
    <property type="molecule type" value="Genomic_DNA"/>
</dbReference>
<sequence>MKIMINLLLKKLVILSVLGLFFTSSFATSVSDLVRQEQIVATHYLNIKEPIPIASQVTLIIDISIPESAKFSQGTKINHFEVDNAVVLPQGPFALNSVKRINSKKYINQLWEIPIFPQKSGDYIIPSIVIEVGVEHEGETIVGKLVTSPLNFTSFTPSPYISDETHWLVAQNAKLTENITVTRVKEIGDENTEQNELLINVGDSIEREITLTAQSSLSMLFPVLIDKNDYQTSGSTAYLAQGQFLDKEVRGTRNSSHTEKITLVVQDAGSLVLPEVEVVWWDTKTNSEKRLSLPSQEWTVKHTFSSFVRAYSIQLSVLLVGLGALGYGLYRLIKEINRRKATDTMPLWYQFSKAMREKNWGKSESVLYRKVKRDHNQLTLVDSQALSPWDENAQQLQKDRYRPNVSKPKLKTNLVATWRKLR</sequence>
<keyword evidence="1" id="KW-0812">Transmembrane</keyword>
<keyword evidence="2" id="KW-0732">Signal</keyword>
<organism evidence="3 4">
    <name type="scientific">Vibrio ulleungensis</name>
    <dbReference type="NCBI Taxonomy" id="2807619"/>
    <lineage>
        <taxon>Bacteria</taxon>
        <taxon>Pseudomonadati</taxon>
        <taxon>Pseudomonadota</taxon>
        <taxon>Gammaproteobacteria</taxon>
        <taxon>Vibrionales</taxon>
        <taxon>Vibrionaceae</taxon>
        <taxon>Vibrio</taxon>
    </lineage>
</organism>